<keyword evidence="1" id="KW-0472">Membrane</keyword>
<reference evidence="3 4" key="1">
    <citation type="journal article" date="2017" name="Environ. Microbiol.">
        <title>Decay of the glycolytic pathway and adaptation to intranuclear parasitism within Enterocytozoonidae microsporidia.</title>
        <authorList>
            <person name="Wiredu Boakye D."/>
            <person name="Jaroenlak P."/>
            <person name="Prachumwat A."/>
            <person name="Williams T.A."/>
            <person name="Bateman K.S."/>
            <person name="Itsathitphaisarn O."/>
            <person name="Sritunyalucksana K."/>
            <person name="Paszkiewicz K.H."/>
            <person name="Moore K.A."/>
            <person name="Stentiford G.D."/>
            <person name="Williams B.A."/>
        </authorList>
    </citation>
    <scope>NUCLEOTIDE SEQUENCE [LARGE SCALE GENOMIC DNA]</scope>
    <source>
        <strain evidence="3 4">GB1</strain>
    </source>
</reference>
<dbReference type="EMBL" id="LVKB01000149">
    <property type="protein sequence ID" value="ORD95953.1"/>
    <property type="molecule type" value="Genomic_DNA"/>
</dbReference>
<dbReference type="VEuPathDB" id="MicrosporidiaDB:HERIO_2066"/>
<feature type="transmembrane region" description="Helical" evidence="1">
    <location>
        <begin position="75"/>
        <end position="94"/>
    </location>
</feature>
<dbReference type="VEuPathDB" id="MicrosporidiaDB:A0H76_436"/>
<dbReference type="Pfam" id="PF00078">
    <property type="entry name" value="RVT_1"/>
    <property type="match status" value="1"/>
</dbReference>
<gene>
    <name evidence="3" type="primary">POL2</name>
    <name evidence="3" type="ORF">HERIO_2066</name>
</gene>
<dbReference type="SUPFAM" id="SSF56672">
    <property type="entry name" value="DNA/RNA polymerases"/>
    <property type="match status" value="1"/>
</dbReference>
<dbReference type="InterPro" id="IPR051320">
    <property type="entry name" value="Viral_Replic_Matur_Polypro"/>
</dbReference>
<dbReference type="PANTHER" id="PTHR33064">
    <property type="entry name" value="POL PROTEIN"/>
    <property type="match status" value="1"/>
</dbReference>
<sequence>MLFGLKNTPQVFQRVMQQILNRLSFIKVYLDDILIHSKTFADHINHCKIVINKLKEANVKINFEKSKFMQPEVKYLGLVVVMRITTIIITLSYYHNLEIYIYFYKFIYKYFKLLNFY</sequence>
<evidence type="ECO:0000259" key="2">
    <source>
        <dbReference type="PROSITE" id="PS50878"/>
    </source>
</evidence>
<dbReference type="InterPro" id="IPR043128">
    <property type="entry name" value="Rev_trsase/Diguanyl_cyclase"/>
</dbReference>
<dbReference type="PANTHER" id="PTHR33064:SF37">
    <property type="entry name" value="RIBONUCLEASE H"/>
    <property type="match status" value="1"/>
</dbReference>
<dbReference type="AlphaFoldDB" id="A0A1X0Q8C6"/>
<accession>A0A1X0Q8C6</accession>
<dbReference type="InterPro" id="IPR000477">
    <property type="entry name" value="RT_dom"/>
</dbReference>
<dbReference type="CDD" id="cd01647">
    <property type="entry name" value="RT_LTR"/>
    <property type="match status" value="1"/>
</dbReference>
<dbReference type="InterPro" id="IPR043502">
    <property type="entry name" value="DNA/RNA_pol_sf"/>
</dbReference>
<dbReference type="Gene3D" id="3.30.70.270">
    <property type="match status" value="1"/>
</dbReference>
<proteinExistence type="predicted"/>
<name>A0A1X0Q8C6_9MICR</name>
<keyword evidence="1" id="KW-0812">Transmembrane</keyword>
<dbReference type="FunFam" id="3.30.70.270:FF:000003">
    <property type="entry name" value="Transposon Ty3-G Gag-Pol polyprotein"/>
    <property type="match status" value="1"/>
</dbReference>
<evidence type="ECO:0000256" key="1">
    <source>
        <dbReference type="SAM" id="Phobius"/>
    </source>
</evidence>
<dbReference type="OrthoDB" id="2194544at2759"/>
<protein>
    <submittedName>
        <fullName evidence="3">POL2</fullName>
    </submittedName>
</protein>
<keyword evidence="1" id="KW-1133">Transmembrane helix</keyword>
<dbReference type="Proteomes" id="UP000192356">
    <property type="component" value="Unassembled WGS sequence"/>
</dbReference>
<evidence type="ECO:0000313" key="3">
    <source>
        <dbReference type="EMBL" id="ORD95953.1"/>
    </source>
</evidence>
<comment type="caution">
    <text evidence="3">The sequence shown here is derived from an EMBL/GenBank/DDBJ whole genome shotgun (WGS) entry which is preliminary data.</text>
</comment>
<organism evidence="3 4">
    <name type="scientific">Hepatospora eriocheir</name>
    <dbReference type="NCBI Taxonomy" id="1081669"/>
    <lineage>
        <taxon>Eukaryota</taxon>
        <taxon>Fungi</taxon>
        <taxon>Fungi incertae sedis</taxon>
        <taxon>Microsporidia</taxon>
        <taxon>Hepatosporidae</taxon>
        <taxon>Hepatospora</taxon>
    </lineage>
</organism>
<evidence type="ECO:0000313" key="4">
    <source>
        <dbReference type="Proteomes" id="UP000192356"/>
    </source>
</evidence>
<keyword evidence="4" id="KW-1185">Reference proteome</keyword>
<dbReference type="PROSITE" id="PS50878">
    <property type="entry name" value="RT_POL"/>
    <property type="match status" value="1"/>
</dbReference>
<feature type="domain" description="Reverse transcriptase" evidence="2">
    <location>
        <begin position="1"/>
        <end position="80"/>
    </location>
</feature>